<accession>A0A2K8KJQ4</accession>
<dbReference type="Proteomes" id="UP000231179">
    <property type="component" value="Chromosome"/>
</dbReference>
<name>A0A2K8KJQ4_9MOLU</name>
<protein>
    <submittedName>
        <fullName evidence="1">Uncharacterized protein</fullName>
    </submittedName>
</protein>
<keyword evidence="2" id="KW-1185">Reference proteome</keyword>
<evidence type="ECO:0000313" key="1">
    <source>
        <dbReference type="EMBL" id="ATX71612.1"/>
    </source>
</evidence>
<organism evidence="1 2">
    <name type="scientific">Spiroplasma clarkii</name>
    <dbReference type="NCBI Taxonomy" id="2139"/>
    <lineage>
        <taxon>Bacteria</taxon>
        <taxon>Bacillati</taxon>
        <taxon>Mycoplasmatota</taxon>
        <taxon>Mollicutes</taxon>
        <taxon>Entomoplasmatales</taxon>
        <taxon>Spiroplasmataceae</taxon>
        <taxon>Spiroplasma</taxon>
    </lineage>
</organism>
<dbReference type="EMBL" id="CP024870">
    <property type="protein sequence ID" value="ATX71612.1"/>
    <property type="molecule type" value="Genomic_DNA"/>
</dbReference>
<proteinExistence type="predicted"/>
<evidence type="ECO:0000313" key="2">
    <source>
        <dbReference type="Proteomes" id="UP000231179"/>
    </source>
</evidence>
<gene>
    <name evidence="1" type="ORF">SCLAR_v1c13140</name>
</gene>
<dbReference type="AlphaFoldDB" id="A0A2K8KJQ4"/>
<sequence>MNLKLNFIDVTFILEYSMDKNREQTVERNPIMKDTAK</sequence>
<reference evidence="1 2" key="1">
    <citation type="submission" date="2017-11" db="EMBL/GenBank/DDBJ databases">
        <title>Complete genome sequence of Spiroplasma clarkii CN-5 (DSM 19994).</title>
        <authorList>
            <person name="Tsai Y.-M."/>
            <person name="Chang A."/>
            <person name="Lo W.-S."/>
            <person name="Kuo C.-H."/>
        </authorList>
    </citation>
    <scope>NUCLEOTIDE SEQUENCE [LARGE SCALE GENOMIC DNA]</scope>
    <source>
        <strain evidence="1 2">CN-5</strain>
    </source>
</reference>